<evidence type="ECO:0000313" key="2">
    <source>
        <dbReference type="EMBL" id="KAK7538460.1"/>
    </source>
</evidence>
<dbReference type="RefSeq" id="XP_066656147.1">
    <property type="nucleotide sequence ID" value="XM_066795399.1"/>
</dbReference>
<feature type="region of interest" description="Disordered" evidence="1">
    <location>
        <begin position="86"/>
        <end position="121"/>
    </location>
</feature>
<dbReference type="GeneID" id="92028305"/>
<gene>
    <name evidence="2" type="ORF">J3D65DRAFT_328214</name>
</gene>
<name>A0ABR1LUM8_9PEZI</name>
<keyword evidence="3" id="KW-1185">Reference proteome</keyword>
<organism evidence="2 3">
    <name type="scientific">Phyllosticta citribraziliensis</name>
    <dbReference type="NCBI Taxonomy" id="989973"/>
    <lineage>
        <taxon>Eukaryota</taxon>
        <taxon>Fungi</taxon>
        <taxon>Dikarya</taxon>
        <taxon>Ascomycota</taxon>
        <taxon>Pezizomycotina</taxon>
        <taxon>Dothideomycetes</taxon>
        <taxon>Dothideomycetes incertae sedis</taxon>
        <taxon>Botryosphaeriales</taxon>
        <taxon>Phyllostictaceae</taxon>
        <taxon>Phyllosticta</taxon>
    </lineage>
</organism>
<protein>
    <submittedName>
        <fullName evidence="2">Uncharacterized protein</fullName>
    </submittedName>
</protein>
<feature type="compositionally biased region" description="Basic and acidic residues" evidence="1">
    <location>
        <begin position="86"/>
        <end position="111"/>
    </location>
</feature>
<sequence>MEESRLCVREGNSGGTLGFARVTSRVSRPKSRKIVLSRALGGWTEPREASDEFTGVLERASLPPVDPLLLNAQRLPAEVVRSDSDLRRRLPRDRHSDRLTDLHPGRIEASSKSRPSPAPKHAAATRLRRSFSSLFFCGSYHLLRCGKWSLTIYDGEIFHIFWTRKNFCQCSPLSREEPASRQAAAAAEPPSLLMAGYAAGCVWSGIGSSLWRW</sequence>
<feature type="compositionally biased region" description="Low complexity" evidence="1">
    <location>
        <begin position="112"/>
        <end position="121"/>
    </location>
</feature>
<comment type="caution">
    <text evidence="2">The sequence shown here is derived from an EMBL/GenBank/DDBJ whole genome shotgun (WGS) entry which is preliminary data.</text>
</comment>
<evidence type="ECO:0000256" key="1">
    <source>
        <dbReference type="SAM" id="MobiDB-lite"/>
    </source>
</evidence>
<proteinExistence type="predicted"/>
<reference evidence="2 3" key="1">
    <citation type="submission" date="2024-04" db="EMBL/GenBank/DDBJ databases">
        <title>Phyllosticta paracitricarpa is synonymous to the EU quarantine fungus P. citricarpa based on phylogenomic analyses.</title>
        <authorList>
            <consortium name="Lawrence Berkeley National Laboratory"/>
            <person name="Van ingen-buijs V.A."/>
            <person name="Van westerhoven A.C."/>
            <person name="Haridas S."/>
            <person name="Skiadas P."/>
            <person name="Martin F."/>
            <person name="Groenewald J.Z."/>
            <person name="Crous P.W."/>
            <person name="Seidl M.F."/>
        </authorList>
    </citation>
    <scope>NUCLEOTIDE SEQUENCE [LARGE SCALE GENOMIC DNA]</scope>
    <source>
        <strain evidence="2 3">CPC 17464</strain>
    </source>
</reference>
<accession>A0ABR1LUM8</accession>
<dbReference type="Proteomes" id="UP001360953">
    <property type="component" value="Unassembled WGS sequence"/>
</dbReference>
<evidence type="ECO:0000313" key="3">
    <source>
        <dbReference type="Proteomes" id="UP001360953"/>
    </source>
</evidence>
<dbReference type="EMBL" id="JBBPEH010000005">
    <property type="protein sequence ID" value="KAK7538460.1"/>
    <property type="molecule type" value="Genomic_DNA"/>
</dbReference>